<dbReference type="PANTHER" id="PTHR34385">
    <property type="entry name" value="D-ALANYL-D-ALANINE CARBOXYPEPTIDASE"/>
    <property type="match status" value="1"/>
</dbReference>
<dbReference type="Pfam" id="PF02557">
    <property type="entry name" value="VanY"/>
    <property type="match status" value="1"/>
</dbReference>
<feature type="domain" description="D-alanyl-D-alanine carboxypeptidase-like core" evidence="3">
    <location>
        <begin position="159"/>
        <end position="289"/>
    </location>
</feature>
<sequence>MDASDRAEKAESNQTAKPSSAAGVGPQVSKRSRPDRASASELEAGLLTVMGSAEVPEAVRDANQQVVNGPAQPQGRPWLGILGGLLGLGAIAAGGFAYLWSARQLPNAWQARLDQVIGSTPSPTAPASPTPDPNSLLGHLPYEEAPQSELSPISNDGQMRLRRSAARAYRSMAAAARADGVNLVVLSAFRSVEQQQSVFFNIKAARNQAATKRAEVSAPPGYSEHHTGYAVDIGDANAPSTNLNQNFEQTRAFRWLADHAARFNFELSFPEGNRQGVSYEPWHWRFVGDRNSLETFYKARQQGVERSGNGPAGTEVPESTPTPTDRPGSFSESDEMDSPIESRPDAVDQQDRESQDSQDSNNSQPSLIH</sequence>
<evidence type="ECO:0000313" key="5">
    <source>
        <dbReference type="Proteomes" id="UP001604335"/>
    </source>
</evidence>
<organism evidence="4 5">
    <name type="scientific">Limnothrix redekei LRLZ20PSL1</name>
    <dbReference type="NCBI Taxonomy" id="3112953"/>
    <lineage>
        <taxon>Bacteria</taxon>
        <taxon>Bacillati</taxon>
        <taxon>Cyanobacteriota</taxon>
        <taxon>Cyanophyceae</taxon>
        <taxon>Pseudanabaenales</taxon>
        <taxon>Pseudanabaenaceae</taxon>
        <taxon>Limnothrix</taxon>
    </lineage>
</organism>
<feature type="compositionally biased region" description="Pro residues" evidence="1">
    <location>
        <begin position="123"/>
        <end position="132"/>
    </location>
</feature>
<feature type="transmembrane region" description="Helical" evidence="2">
    <location>
        <begin position="78"/>
        <end position="100"/>
    </location>
</feature>
<dbReference type="EMBL" id="JAZAQF010000013">
    <property type="protein sequence ID" value="MFG3816546.1"/>
    <property type="molecule type" value="Genomic_DNA"/>
</dbReference>
<dbReference type="InterPro" id="IPR058193">
    <property type="entry name" value="VanY/YodJ_core_dom"/>
</dbReference>
<dbReference type="Proteomes" id="UP001604335">
    <property type="component" value="Unassembled WGS sequence"/>
</dbReference>
<reference evidence="5" key="1">
    <citation type="journal article" date="2024" name="Algal Res.">
        <title>Biochemical, toxicological and genomic investigation of a high-biomass producing Limnothrix strain isolated from Italian shallow drinking water reservoir.</title>
        <authorList>
            <person name="Simonazzi M."/>
            <person name="Shishido T.K."/>
            <person name="Delbaje E."/>
            <person name="Wahlsten M."/>
            <person name="Fewer D.P."/>
            <person name="Sivonen K."/>
            <person name="Pezzolesi L."/>
            <person name="Pistocchi R."/>
        </authorList>
    </citation>
    <scope>NUCLEOTIDE SEQUENCE [LARGE SCALE GENOMIC DNA]</scope>
    <source>
        <strain evidence="5">LRLZ20PSL1</strain>
    </source>
</reference>
<dbReference type="SUPFAM" id="SSF55166">
    <property type="entry name" value="Hedgehog/DD-peptidase"/>
    <property type="match status" value="1"/>
</dbReference>
<evidence type="ECO:0000256" key="2">
    <source>
        <dbReference type="SAM" id="Phobius"/>
    </source>
</evidence>
<dbReference type="RefSeq" id="WP_393010526.1">
    <property type="nucleotide sequence ID" value="NZ_JAZAQF010000013.1"/>
</dbReference>
<keyword evidence="5" id="KW-1185">Reference proteome</keyword>
<gene>
    <name evidence="4" type="ORF">VPK24_02765</name>
</gene>
<dbReference type="InterPro" id="IPR009045">
    <property type="entry name" value="Zn_M74/Hedgehog-like"/>
</dbReference>
<protein>
    <submittedName>
        <fullName evidence="4">M15 family metallopeptidase</fullName>
    </submittedName>
</protein>
<feature type="compositionally biased region" description="Low complexity" evidence="1">
    <location>
        <begin position="357"/>
        <end position="369"/>
    </location>
</feature>
<proteinExistence type="predicted"/>
<dbReference type="Gene3D" id="3.30.1380.10">
    <property type="match status" value="1"/>
</dbReference>
<feature type="region of interest" description="Disordered" evidence="1">
    <location>
        <begin position="1"/>
        <end position="42"/>
    </location>
</feature>
<dbReference type="InterPro" id="IPR052179">
    <property type="entry name" value="DD-CPase-like"/>
</dbReference>
<name>A0ABW7C664_9CYAN</name>
<feature type="compositionally biased region" description="Basic and acidic residues" evidence="1">
    <location>
        <begin position="340"/>
        <end position="355"/>
    </location>
</feature>
<evidence type="ECO:0000259" key="3">
    <source>
        <dbReference type="Pfam" id="PF02557"/>
    </source>
</evidence>
<feature type="compositionally biased region" description="Basic and acidic residues" evidence="1">
    <location>
        <begin position="1"/>
        <end position="11"/>
    </location>
</feature>
<dbReference type="CDD" id="cd14852">
    <property type="entry name" value="LD-carboxypeptidase"/>
    <property type="match status" value="1"/>
</dbReference>
<keyword evidence="2" id="KW-0812">Transmembrane</keyword>
<comment type="caution">
    <text evidence="4">The sequence shown here is derived from an EMBL/GenBank/DDBJ whole genome shotgun (WGS) entry which is preliminary data.</text>
</comment>
<keyword evidence="2" id="KW-1133">Transmembrane helix</keyword>
<evidence type="ECO:0000313" key="4">
    <source>
        <dbReference type="EMBL" id="MFG3816546.1"/>
    </source>
</evidence>
<evidence type="ECO:0000256" key="1">
    <source>
        <dbReference type="SAM" id="MobiDB-lite"/>
    </source>
</evidence>
<accession>A0ABW7C664</accession>
<dbReference type="PANTHER" id="PTHR34385:SF1">
    <property type="entry name" value="PEPTIDOGLYCAN L-ALANYL-D-GLUTAMATE ENDOPEPTIDASE CWLK"/>
    <property type="match status" value="1"/>
</dbReference>
<dbReference type="InterPro" id="IPR003709">
    <property type="entry name" value="VanY-like_core_dom"/>
</dbReference>
<feature type="region of interest" description="Disordered" evidence="1">
    <location>
        <begin position="302"/>
        <end position="369"/>
    </location>
</feature>
<feature type="region of interest" description="Disordered" evidence="1">
    <location>
        <begin position="117"/>
        <end position="140"/>
    </location>
</feature>
<keyword evidence="2" id="KW-0472">Membrane</keyword>